<proteinExistence type="inferred from homology"/>
<reference evidence="14" key="1">
    <citation type="submission" date="2020-08" db="EMBL/GenBank/DDBJ databases">
        <title>Spodoptera exigua strain:BAW_Kor-Di-RS1 Genome sequencing and assembly.</title>
        <authorList>
            <person name="Kim J."/>
            <person name="Nam H.Y."/>
            <person name="Kwon M."/>
            <person name="Choi J.H."/>
            <person name="Cho S.R."/>
            <person name="Kim G.-H."/>
        </authorList>
    </citation>
    <scope>NUCLEOTIDE SEQUENCE</scope>
    <source>
        <strain evidence="14">BAW_Kor-Di-RS1</strain>
        <tissue evidence="14">Whole-body</tissue>
    </source>
</reference>
<evidence type="ECO:0000256" key="12">
    <source>
        <dbReference type="ARBA" id="ARBA00023242"/>
    </source>
</evidence>
<name>A0A835GAK6_SPOEX</name>
<evidence type="ECO:0000256" key="9">
    <source>
        <dbReference type="ARBA" id="ARBA00022694"/>
    </source>
</evidence>
<evidence type="ECO:0000256" key="4">
    <source>
        <dbReference type="ARBA" id="ARBA00005043"/>
    </source>
</evidence>
<evidence type="ECO:0000256" key="3">
    <source>
        <dbReference type="ARBA" id="ARBA00004496"/>
    </source>
</evidence>
<dbReference type="EMBL" id="JACKWZ010000258">
    <property type="protein sequence ID" value="KAF9410554.1"/>
    <property type="molecule type" value="Genomic_DNA"/>
</dbReference>
<dbReference type="Gene3D" id="3.40.50.300">
    <property type="entry name" value="P-loop containing nucleotide triphosphate hydrolases"/>
    <property type="match status" value="1"/>
</dbReference>
<dbReference type="Gene3D" id="1.10.1450.10">
    <property type="entry name" value="Tetraspanin"/>
    <property type="match status" value="1"/>
</dbReference>
<dbReference type="InterPro" id="IPR027417">
    <property type="entry name" value="P-loop_NTPase"/>
</dbReference>
<evidence type="ECO:0000256" key="1">
    <source>
        <dbReference type="ARBA" id="ARBA00004123"/>
    </source>
</evidence>
<keyword evidence="9" id="KW-0819">tRNA processing</keyword>
<evidence type="ECO:0000256" key="8">
    <source>
        <dbReference type="ARBA" id="ARBA00022692"/>
    </source>
</evidence>
<evidence type="ECO:0000256" key="6">
    <source>
        <dbReference type="ARBA" id="ARBA00020265"/>
    </source>
</evidence>
<feature type="transmembrane region" description="Helical" evidence="13">
    <location>
        <begin position="395"/>
        <end position="418"/>
    </location>
</feature>
<comment type="caution">
    <text evidence="14">The sequence shown here is derived from an EMBL/GenBank/DDBJ whole genome shotgun (WGS) entry which is preliminary data.</text>
</comment>
<keyword evidence="15" id="KW-1185">Reference proteome</keyword>
<keyword evidence="10 13" id="KW-1133">Transmembrane helix</keyword>
<comment type="subcellular location">
    <subcellularLocation>
        <location evidence="3">Cytoplasm</location>
    </subcellularLocation>
    <subcellularLocation>
        <location evidence="2">Membrane</location>
        <topology evidence="2">Multi-pass membrane protein</topology>
    </subcellularLocation>
    <subcellularLocation>
        <location evidence="1">Nucleus</location>
    </subcellularLocation>
</comment>
<keyword evidence="8 13" id="KW-0812">Transmembrane</keyword>
<keyword evidence="11 13" id="KW-0472">Membrane</keyword>
<dbReference type="GO" id="GO:0033588">
    <property type="term" value="C:elongator holoenzyme complex"/>
    <property type="evidence" value="ECO:0007669"/>
    <property type="project" value="InterPro"/>
</dbReference>
<evidence type="ECO:0000256" key="5">
    <source>
        <dbReference type="ARBA" id="ARBA00007573"/>
    </source>
</evidence>
<dbReference type="SUPFAM" id="SSF48652">
    <property type="entry name" value="Tetraspanin"/>
    <property type="match status" value="1"/>
</dbReference>
<feature type="transmembrane region" description="Helical" evidence="13">
    <location>
        <begin position="430"/>
        <end position="452"/>
    </location>
</feature>
<dbReference type="CDD" id="cd03127">
    <property type="entry name" value="tetraspanin_LEL"/>
    <property type="match status" value="1"/>
</dbReference>
<dbReference type="InterPro" id="IPR008952">
    <property type="entry name" value="Tetraspanin_EC2_sf"/>
</dbReference>
<dbReference type="InterPro" id="IPR008728">
    <property type="entry name" value="Elongator_complex_protein_4"/>
</dbReference>
<dbReference type="GO" id="GO:0008023">
    <property type="term" value="C:transcription elongation factor complex"/>
    <property type="evidence" value="ECO:0007669"/>
    <property type="project" value="TreeGrafter"/>
</dbReference>
<evidence type="ECO:0000256" key="10">
    <source>
        <dbReference type="ARBA" id="ARBA00022989"/>
    </source>
</evidence>
<evidence type="ECO:0000313" key="15">
    <source>
        <dbReference type="Proteomes" id="UP000648187"/>
    </source>
</evidence>
<dbReference type="Proteomes" id="UP000648187">
    <property type="component" value="Unassembled WGS sequence"/>
</dbReference>
<evidence type="ECO:0000313" key="14">
    <source>
        <dbReference type="EMBL" id="KAF9410554.1"/>
    </source>
</evidence>
<dbReference type="InterPro" id="IPR018499">
    <property type="entry name" value="Tetraspanin/Peripherin"/>
</dbReference>
<dbReference type="UniPathway" id="UPA00988"/>
<feature type="transmembrane region" description="Helical" evidence="13">
    <location>
        <begin position="572"/>
        <end position="598"/>
    </location>
</feature>
<organism evidence="14 15">
    <name type="scientific">Spodoptera exigua</name>
    <name type="common">Beet armyworm</name>
    <name type="synonym">Noctua fulgens</name>
    <dbReference type="NCBI Taxonomy" id="7107"/>
    <lineage>
        <taxon>Eukaryota</taxon>
        <taxon>Metazoa</taxon>
        <taxon>Ecdysozoa</taxon>
        <taxon>Arthropoda</taxon>
        <taxon>Hexapoda</taxon>
        <taxon>Insecta</taxon>
        <taxon>Pterygota</taxon>
        <taxon>Neoptera</taxon>
        <taxon>Endopterygota</taxon>
        <taxon>Lepidoptera</taxon>
        <taxon>Glossata</taxon>
        <taxon>Ditrysia</taxon>
        <taxon>Noctuoidea</taxon>
        <taxon>Noctuidae</taxon>
        <taxon>Amphipyrinae</taxon>
        <taxon>Spodoptera</taxon>
    </lineage>
</organism>
<gene>
    <name evidence="14" type="ORF">HW555_010403</name>
</gene>
<dbReference type="AlphaFoldDB" id="A0A835GAK6"/>
<dbReference type="GO" id="GO:0002098">
    <property type="term" value="P:tRNA wobble uridine modification"/>
    <property type="evidence" value="ECO:0007669"/>
    <property type="project" value="InterPro"/>
</dbReference>
<sequence length="665" mass="74254">MSSFHKTSDSRVTISGTKVKNNLPVISSGIPSLDHVIGGGLPAGSVFVVEEDVLANYSKVLMKYFLSEGIACKHDLCIASADEDPAIIAKELPLPTTIPQDDEIKTVVNDVDKMKIAWRYEGLSQVESSFGSNTSFGHHFDLSKHIDANTIENHNIHYCKLEIENRSANGFKNNLYNKLLTTIKDLVCKEEYQSSVKKNSNILRIGVHALGSPVWMAMDSEDEASTAYGQDLIKFMYCLRVILRDTNAVAFVTIPAHLFDDDHIMSRLLYSVDNAVRIESFAGSSKETNPVYKDYHGLFHITKLSAIYSLVPFVPPSLDLAFKLKRKKFVIEKLHLPPELQETKEREQDDITGVPNACGFVEVICGFLLLCDSKRILLSRLLAAPDDDLLTHPPFYYLALGLVAAGLAMCATGALGCWATYMPSYAVLSIYFLVVLTMLLCECAGGVIAAVWPRCLGLQSTRGGAVGALQTYYALPDFEHFTAAVDLAQTELQCCGMTDARNYDMSIWQLRRLGPRGMSVPLSCCVQYEDNVSYLNPAPVNASRCQEVQANPTFRYVPGCLGPLEDWYQQQYLILMIGLFIVALFKLGVLLSTVFSCIRLKRRKQIMQAFSMRSLDNNTNENIYECKLSTVHEEPITAKYIQPNNFYSPRLRNPRIFDNKPNEVV</sequence>
<dbReference type="PANTHER" id="PTHR12896:SF1">
    <property type="entry name" value="ELONGATOR COMPLEX PROTEIN 4"/>
    <property type="match status" value="1"/>
</dbReference>
<accession>A0A835GAK6</accession>
<keyword evidence="12" id="KW-0539">Nucleus</keyword>
<dbReference type="Pfam" id="PF05625">
    <property type="entry name" value="PAXNEB"/>
    <property type="match status" value="1"/>
</dbReference>
<dbReference type="PANTHER" id="PTHR12896">
    <property type="entry name" value="PAX6 NEIGHBOR PROTEIN PAXNEB"/>
    <property type="match status" value="1"/>
</dbReference>
<dbReference type="GO" id="GO:0005737">
    <property type="term" value="C:cytoplasm"/>
    <property type="evidence" value="ECO:0007669"/>
    <property type="project" value="UniProtKB-SubCell"/>
</dbReference>
<comment type="pathway">
    <text evidence="4">tRNA modification; 5-methoxycarbonylmethyl-2-thiouridine-tRNA biosynthesis.</text>
</comment>
<dbReference type="CDD" id="cd19494">
    <property type="entry name" value="Elp4"/>
    <property type="match status" value="1"/>
</dbReference>
<protein>
    <recommendedName>
        <fullName evidence="6">Elongator complex protein 4</fullName>
    </recommendedName>
</protein>
<evidence type="ECO:0000256" key="11">
    <source>
        <dbReference type="ARBA" id="ARBA00023136"/>
    </source>
</evidence>
<comment type="similarity">
    <text evidence="5">Belongs to the ELP4 family.</text>
</comment>
<evidence type="ECO:0000256" key="2">
    <source>
        <dbReference type="ARBA" id="ARBA00004141"/>
    </source>
</evidence>
<evidence type="ECO:0000256" key="13">
    <source>
        <dbReference type="SAM" id="Phobius"/>
    </source>
</evidence>
<dbReference type="PRINTS" id="PR00259">
    <property type="entry name" value="TMFOUR"/>
</dbReference>
<evidence type="ECO:0000256" key="7">
    <source>
        <dbReference type="ARBA" id="ARBA00022490"/>
    </source>
</evidence>
<dbReference type="Pfam" id="PF00335">
    <property type="entry name" value="Tetraspanin"/>
    <property type="match status" value="1"/>
</dbReference>
<keyword evidence="7" id="KW-0963">Cytoplasm</keyword>
<dbReference type="GO" id="GO:0016020">
    <property type="term" value="C:membrane"/>
    <property type="evidence" value="ECO:0007669"/>
    <property type="project" value="UniProtKB-SubCell"/>
</dbReference>